<dbReference type="SMART" id="SM00086">
    <property type="entry name" value="PAC"/>
    <property type="match status" value="2"/>
</dbReference>
<dbReference type="EMBL" id="CP093313">
    <property type="protein sequence ID" value="UWZ84334.1"/>
    <property type="molecule type" value="Genomic_DNA"/>
</dbReference>
<keyword evidence="3" id="KW-0808">Transferase</keyword>
<dbReference type="InterPro" id="IPR050482">
    <property type="entry name" value="Sensor_HK_TwoCompSys"/>
</dbReference>
<evidence type="ECO:0000313" key="8">
    <source>
        <dbReference type="EMBL" id="UWZ84334.1"/>
    </source>
</evidence>
<dbReference type="SUPFAM" id="SSF55785">
    <property type="entry name" value="PYP-like sensor domain (PAS domain)"/>
    <property type="match status" value="2"/>
</dbReference>
<accession>A0A9J7BTT7</accession>
<keyword evidence="9" id="KW-1185">Reference proteome</keyword>
<dbReference type="PROSITE" id="PS50112">
    <property type="entry name" value="PAS"/>
    <property type="match status" value="2"/>
</dbReference>
<feature type="domain" description="PAC" evidence="7">
    <location>
        <begin position="94"/>
        <end position="147"/>
    </location>
</feature>
<dbReference type="SMART" id="SM00387">
    <property type="entry name" value="HATPase_c"/>
    <property type="match status" value="1"/>
</dbReference>
<dbReference type="SMART" id="SM00091">
    <property type="entry name" value="PAS"/>
    <property type="match status" value="2"/>
</dbReference>
<evidence type="ECO:0000259" key="6">
    <source>
        <dbReference type="PROSITE" id="PS50112"/>
    </source>
</evidence>
<evidence type="ECO:0000259" key="7">
    <source>
        <dbReference type="PROSITE" id="PS50113"/>
    </source>
</evidence>
<evidence type="ECO:0000256" key="1">
    <source>
        <dbReference type="ARBA" id="ARBA00000085"/>
    </source>
</evidence>
<dbReference type="KEGG" id="orp:MOP44_00015"/>
<dbReference type="AlphaFoldDB" id="A0A9J7BTT7"/>
<dbReference type="Pfam" id="PF13426">
    <property type="entry name" value="PAS_9"/>
    <property type="match status" value="1"/>
</dbReference>
<organism evidence="8 9">
    <name type="scientific">Occallatibacter riparius</name>
    <dbReference type="NCBI Taxonomy" id="1002689"/>
    <lineage>
        <taxon>Bacteria</taxon>
        <taxon>Pseudomonadati</taxon>
        <taxon>Acidobacteriota</taxon>
        <taxon>Terriglobia</taxon>
        <taxon>Terriglobales</taxon>
        <taxon>Acidobacteriaceae</taxon>
        <taxon>Occallatibacter</taxon>
    </lineage>
</organism>
<gene>
    <name evidence="8" type="ORF">MOP44_00015</name>
</gene>
<dbReference type="Gene3D" id="3.30.450.20">
    <property type="entry name" value="PAS domain"/>
    <property type="match status" value="2"/>
</dbReference>
<evidence type="ECO:0000256" key="2">
    <source>
        <dbReference type="ARBA" id="ARBA00012438"/>
    </source>
</evidence>
<dbReference type="InterPro" id="IPR036890">
    <property type="entry name" value="HATPase_C_sf"/>
</dbReference>
<dbReference type="InterPro" id="IPR001610">
    <property type="entry name" value="PAC"/>
</dbReference>
<dbReference type="InterPro" id="IPR013655">
    <property type="entry name" value="PAS_fold_3"/>
</dbReference>
<comment type="catalytic activity">
    <reaction evidence="1">
        <text>ATP + protein L-histidine = ADP + protein N-phospho-L-histidine.</text>
        <dbReference type="EC" id="2.7.13.3"/>
    </reaction>
</comment>
<dbReference type="InterPro" id="IPR035965">
    <property type="entry name" value="PAS-like_dom_sf"/>
</dbReference>
<keyword evidence="5" id="KW-0902">Two-component regulatory system</keyword>
<dbReference type="PANTHER" id="PTHR24421">
    <property type="entry name" value="NITRATE/NITRITE SENSOR PROTEIN NARX-RELATED"/>
    <property type="match status" value="1"/>
</dbReference>
<dbReference type="CDD" id="cd16917">
    <property type="entry name" value="HATPase_UhpB-NarQ-NarX-like"/>
    <property type="match status" value="1"/>
</dbReference>
<evidence type="ECO:0000256" key="3">
    <source>
        <dbReference type="ARBA" id="ARBA00022679"/>
    </source>
</evidence>
<dbReference type="SUPFAM" id="SSF55874">
    <property type="entry name" value="ATPase domain of HSP90 chaperone/DNA topoisomerase II/histidine kinase"/>
    <property type="match status" value="1"/>
</dbReference>
<dbReference type="CDD" id="cd00130">
    <property type="entry name" value="PAS"/>
    <property type="match status" value="2"/>
</dbReference>
<reference evidence="8" key="1">
    <citation type="submission" date="2021-04" db="EMBL/GenBank/DDBJ databases">
        <title>Phylogenetic analysis of Acidobacteriaceae.</title>
        <authorList>
            <person name="Qiu L."/>
            <person name="Zhang Q."/>
        </authorList>
    </citation>
    <scope>NUCLEOTIDE SEQUENCE</scope>
    <source>
        <strain evidence="8">DSM 25168</strain>
    </source>
</reference>
<protein>
    <recommendedName>
        <fullName evidence="2">histidine kinase</fullName>
        <ecNumber evidence="2">2.7.13.3</ecNumber>
    </recommendedName>
</protein>
<dbReference type="EC" id="2.7.13.3" evidence="2"/>
<dbReference type="GO" id="GO:0000160">
    <property type="term" value="P:phosphorelay signal transduction system"/>
    <property type="evidence" value="ECO:0007669"/>
    <property type="project" value="UniProtKB-KW"/>
</dbReference>
<dbReference type="GO" id="GO:0004673">
    <property type="term" value="F:protein histidine kinase activity"/>
    <property type="evidence" value="ECO:0007669"/>
    <property type="project" value="UniProtKB-EC"/>
</dbReference>
<dbReference type="Gene3D" id="3.30.565.10">
    <property type="entry name" value="Histidine kinase-like ATPase, C-terminal domain"/>
    <property type="match status" value="1"/>
</dbReference>
<feature type="domain" description="PAS" evidence="6">
    <location>
        <begin position="20"/>
        <end position="90"/>
    </location>
</feature>
<evidence type="ECO:0000313" key="9">
    <source>
        <dbReference type="Proteomes" id="UP001059380"/>
    </source>
</evidence>
<dbReference type="RefSeq" id="WP_260793838.1">
    <property type="nucleotide sequence ID" value="NZ_CP093313.1"/>
</dbReference>
<dbReference type="InterPro" id="IPR000700">
    <property type="entry name" value="PAS-assoc_C"/>
</dbReference>
<keyword evidence="4" id="KW-0418">Kinase</keyword>
<name>A0A9J7BTT7_9BACT</name>
<dbReference type="PROSITE" id="PS50113">
    <property type="entry name" value="PAC"/>
    <property type="match status" value="2"/>
</dbReference>
<dbReference type="Gene3D" id="1.20.5.1930">
    <property type="match status" value="1"/>
</dbReference>
<proteinExistence type="predicted"/>
<dbReference type="Pfam" id="PF08447">
    <property type="entry name" value="PAS_3"/>
    <property type="match status" value="1"/>
</dbReference>
<evidence type="ECO:0000256" key="4">
    <source>
        <dbReference type="ARBA" id="ARBA00022777"/>
    </source>
</evidence>
<dbReference type="Proteomes" id="UP001059380">
    <property type="component" value="Chromosome"/>
</dbReference>
<dbReference type="InterPro" id="IPR003594">
    <property type="entry name" value="HATPase_dom"/>
</dbReference>
<feature type="domain" description="PAS" evidence="6">
    <location>
        <begin position="148"/>
        <end position="224"/>
    </location>
</feature>
<dbReference type="Pfam" id="PF02518">
    <property type="entry name" value="HATPase_c"/>
    <property type="match status" value="1"/>
</dbReference>
<dbReference type="InterPro" id="IPR000014">
    <property type="entry name" value="PAS"/>
</dbReference>
<evidence type="ECO:0000256" key="5">
    <source>
        <dbReference type="ARBA" id="ARBA00023012"/>
    </source>
</evidence>
<feature type="domain" description="PAC" evidence="7">
    <location>
        <begin position="221"/>
        <end position="271"/>
    </location>
</feature>
<dbReference type="PANTHER" id="PTHR24421:SF10">
    <property type="entry name" value="NITRATE_NITRITE SENSOR PROTEIN NARQ"/>
    <property type="match status" value="1"/>
</dbReference>
<dbReference type="NCBIfam" id="TIGR00229">
    <property type="entry name" value="sensory_box"/>
    <property type="match status" value="2"/>
</dbReference>
<sequence length="494" mass="54920">MNAGRVNFTIPGEETSPVQCPDTFRAAFEQVPTGIAINDLYGRYLYVNQRLCDLTGYTREELLAADVGALIPPEELPGCLELFAKFREGNIQAYSIEKRYMRKDGSAFWAKLSVTPMVDEMTQGQTQLIAVIDDISEYKAARDRQLKAEEKCSKAFRQTPMAVMISSAIDHRYLEVNDAFEHLTGYARAEAIGHTPMEMNLCLDPEQRMMIARAALAGQRVSGEYRFRTRDGRVCIAMGYAEPIDIDGEPCVLSAAMDITDRKRMEIELQDLSGQLIKTQDEERRRISTELTDSLGQSVAAVSFEVSHLFRSLHNECGRELQAISAKIQDIASGIAIISQSLHPSGLDYTGLPWAIEVLCRQSLHLYGLHVAFKHEGVPAFLPPDIALCLYRIVQEALSNVVEHSGSREAWIELTSNGAEIRLAFWDRGAGFHVAATRSGLGLLAMRERTRRLDGEFSIRGQGGTRIDVCIPLRISDNLLAPSLDFAAGEPKTE</sequence>